<protein>
    <submittedName>
        <fullName evidence="3">Symplekin tight junction carboxy-terminal protein</fullName>
    </submittedName>
</protein>
<feature type="region of interest" description="Disordered" evidence="1">
    <location>
        <begin position="185"/>
        <end position="228"/>
    </location>
</feature>
<dbReference type="AlphaFoldDB" id="A0AAV4LY11"/>
<accession>A0AAV4LY11</accession>
<name>A0AAV4LY11_BABCB</name>
<evidence type="ECO:0000313" key="4">
    <source>
        <dbReference type="Proteomes" id="UP001497744"/>
    </source>
</evidence>
<gene>
    <name evidence="3" type="ORF">BcabD6B2_41320</name>
</gene>
<dbReference type="InterPro" id="IPR022075">
    <property type="entry name" value="Symplekin_C"/>
</dbReference>
<reference evidence="3 4" key="1">
    <citation type="submission" date="2021-06" db="EMBL/GenBank/DDBJ databases">
        <title>Genome sequence of Babesia caballi.</title>
        <authorList>
            <person name="Yamagishi J."/>
            <person name="Kidaka T."/>
            <person name="Ochi A."/>
        </authorList>
    </citation>
    <scope>NUCLEOTIDE SEQUENCE [LARGE SCALE GENOMIC DNA]</scope>
    <source>
        <strain evidence="3">USDA-D6B2</strain>
    </source>
</reference>
<evidence type="ECO:0000259" key="2">
    <source>
        <dbReference type="Pfam" id="PF12295"/>
    </source>
</evidence>
<comment type="caution">
    <text evidence="3">The sequence shown here is derived from an EMBL/GenBank/DDBJ whole genome shotgun (WGS) entry which is preliminary data.</text>
</comment>
<dbReference type="RefSeq" id="XP_067716766.1">
    <property type="nucleotide sequence ID" value="XM_067860665.1"/>
</dbReference>
<feature type="domain" description="Symplekin C-terminal" evidence="2">
    <location>
        <begin position="1043"/>
        <end position="1230"/>
    </location>
</feature>
<dbReference type="Pfam" id="PF12295">
    <property type="entry name" value="Symplekin_C"/>
    <property type="match status" value="1"/>
</dbReference>
<keyword evidence="4" id="KW-1185">Reference proteome</keyword>
<dbReference type="EMBL" id="BPLF01000003">
    <property type="protein sequence ID" value="GIX64697.1"/>
    <property type="molecule type" value="Genomic_DNA"/>
</dbReference>
<evidence type="ECO:0000313" key="3">
    <source>
        <dbReference type="EMBL" id="GIX64697.1"/>
    </source>
</evidence>
<dbReference type="InterPro" id="IPR016024">
    <property type="entry name" value="ARM-type_fold"/>
</dbReference>
<evidence type="ECO:0000256" key="1">
    <source>
        <dbReference type="SAM" id="MobiDB-lite"/>
    </source>
</evidence>
<organism evidence="3 4">
    <name type="scientific">Babesia caballi</name>
    <dbReference type="NCBI Taxonomy" id="5871"/>
    <lineage>
        <taxon>Eukaryota</taxon>
        <taxon>Sar</taxon>
        <taxon>Alveolata</taxon>
        <taxon>Apicomplexa</taxon>
        <taxon>Aconoidasida</taxon>
        <taxon>Piroplasmida</taxon>
        <taxon>Babesiidae</taxon>
        <taxon>Babesia</taxon>
    </lineage>
</organism>
<proteinExistence type="predicted"/>
<dbReference type="SUPFAM" id="SSF48371">
    <property type="entry name" value="ARM repeat"/>
    <property type="match status" value="1"/>
</dbReference>
<dbReference type="Proteomes" id="UP001497744">
    <property type="component" value="Unassembled WGS sequence"/>
</dbReference>
<sequence>MTQVCQRRAPAGDTAQEAEILNLLRVGQREAFEARLQQFRRLQLSQSKAGKGKLCRLINHVVRTDGQYATVLIEDISNLLNDGDQSVRADALAAFAASAHLFMFHVLLARALHPDSATARDAFADLACALSLVRHAAATMDASDCRGKNGLASVAELVHTGSRSPVANALRVVMMELAVLAQLGVAPPPPPSGTKRRQPSPGKDAPASSTERRGAPEGNFGNDRANSRVDSDDWRCIVNADAAVMKQLGHWSARAARLLLGCLCSATKSNKPAALTRSLLAAEVVATLVAHYPHQYFCAFVPALVATHTHLFRTVGAYENMILRVFMSQAAQPFHPQLVALLNEAGYQCELPDMYKRAHVAAAGNRCYVQGGEGPVLEEDAVNVVSMLAVRRDAEARFQLATQKTETTLKPAQLQEFKAAQIFECDALAVRFLRSPDNVFNCANAELRLAPPRPPADEPALELECAPNPKYAPPAAVAPVVPTSCESIRENRQLYSVLVATQMMDTAVSYTWHLRGAVVAGSRRGRFDAFNRALFNKLFLAGSVPRDTQRSLFAALMDHLAQMVMVGCAAPEASHESGDSDQPSDALLAPALADARNVGVEELLATVASDHWSAPLERLLDYVSEMLMTKACLELARGVAQGKGDYVARTLREADADVPVDGKVEAEGSDAGDRASYGELVELALSKLYAPGILEIVDVRDVYVLQICKFILNLPFIPLSLVKQISGWLADPTSRRLAFSLISNILKKSPCPDLKERVLALFLRSVVADDGEVRGLFLRLVSSPKGLYHVNADGRRYSVRELEMAHDALLAWARAGGGCAKCKLGPYLSAELMAECEVMAGRPLWLWPSGLLGALRSAHTAVGTRASAKCKGCEFQQLADGVARAPLKARQPALDWSLLPSVWLEELFALLARPDSANAHPFLVDMARQVRLEERSSDTVEPLVVAAGKNPALVPFVCELAPKLGEDTAAKARRNCCAHTQELVHLIRHQPQGDAFLVTLLGDVRAMWLDPRYDLLDAWRREGSPAKQLVETALGHLGTCEDYILQLVPFLAVEQLEAVVARLFSHSGEESLKRVLALLMAVPPTFRREQKELNFALPQHFMYQCYSVKPSKELLKRQTGLLDHCVDCCVAGQMGVEAALSACTLIVESPEEVSFVFGRVLCQLVQKVPQTRSVTVQAILPALFKREAWENKMLWRGVVICMTTLWPWHKEHLCRLLLLLPQEQGEATIKTLQTQHNIIAFMESTLPQLDHTVHIPAYIKMMLSL</sequence>
<dbReference type="GeneID" id="94196178"/>